<accession>E0ID73</accession>
<sequence length="141" mass="16532">MEKKLTESKAKAHQRSDQEDRALGYKNWHRGLKRNLYMLDVDSIEWRVRDGELIPVGVMEITRTDSDQQIGTAYLDKIIERFEIRDFQGKIAKRLASILGVKAYIVLYKYDCSEFFVYNLSDNGPWNKFDPKGMESFLESL</sequence>
<dbReference type="EMBL" id="AEDD01000010">
    <property type="protein sequence ID" value="EFM09528.1"/>
    <property type="molecule type" value="Genomic_DNA"/>
</dbReference>
<reference evidence="1 2" key="1">
    <citation type="submission" date="2010-07" db="EMBL/GenBank/DDBJ databases">
        <title>The draft genome of Paenibacillus curdlanolyticus YK9.</title>
        <authorList>
            <consortium name="US DOE Joint Genome Institute (JGI-PGF)"/>
            <person name="Lucas S."/>
            <person name="Copeland A."/>
            <person name="Lapidus A."/>
            <person name="Cheng J.-F."/>
            <person name="Bruce D."/>
            <person name="Goodwin L."/>
            <person name="Pitluck S."/>
            <person name="Land M.L."/>
            <person name="Hauser L."/>
            <person name="Chang Y.-J."/>
            <person name="Jeffries C."/>
            <person name="Anderson I.J."/>
            <person name="Johnson E."/>
            <person name="Loganathan U."/>
            <person name="Mulhopadhyay B."/>
            <person name="Kyrpides N."/>
            <person name="Woyke T.J."/>
        </authorList>
    </citation>
    <scope>NUCLEOTIDE SEQUENCE [LARGE SCALE GENOMIC DNA]</scope>
    <source>
        <strain evidence="1 2">YK9</strain>
    </source>
</reference>
<evidence type="ECO:0000313" key="2">
    <source>
        <dbReference type="Proteomes" id="UP000005387"/>
    </source>
</evidence>
<proteinExistence type="predicted"/>
<evidence type="ECO:0000313" key="1">
    <source>
        <dbReference type="EMBL" id="EFM09528.1"/>
    </source>
</evidence>
<dbReference type="RefSeq" id="WP_006039563.1">
    <property type="nucleotide sequence ID" value="NZ_AEDD01000010.1"/>
</dbReference>
<name>E0ID73_9BACL</name>
<gene>
    <name evidence="1" type="ORF">PaecuDRAFT_3575</name>
</gene>
<dbReference type="AlphaFoldDB" id="E0ID73"/>
<protein>
    <submittedName>
        <fullName evidence="1">Uncharacterized protein</fullName>
    </submittedName>
</protein>
<organism evidence="1 2">
    <name type="scientific">Paenibacillus curdlanolyticus YK9</name>
    <dbReference type="NCBI Taxonomy" id="717606"/>
    <lineage>
        <taxon>Bacteria</taxon>
        <taxon>Bacillati</taxon>
        <taxon>Bacillota</taxon>
        <taxon>Bacilli</taxon>
        <taxon>Bacillales</taxon>
        <taxon>Paenibacillaceae</taxon>
        <taxon>Paenibacillus</taxon>
    </lineage>
</organism>
<keyword evidence="2" id="KW-1185">Reference proteome</keyword>
<dbReference type="Proteomes" id="UP000005387">
    <property type="component" value="Unassembled WGS sequence"/>
</dbReference>